<keyword evidence="5" id="KW-1185">Reference proteome</keyword>
<organism evidence="4 5">
    <name type="scientific">Ichthyophthirius multifiliis</name>
    <name type="common">White spot disease agent</name>
    <name type="synonym">Ich</name>
    <dbReference type="NCBI Taxonomy" id="5932"/>
    <lineage>
        <taxon>Eukaryota</taxon>
        <taxon>Sar</taxon>
        <taxon>Alveolata</taxon>
        <taxon>Ciliophora</taxon>
        <taxon>Intramacronucleata</taxon>
        <taxon>Oligohymenophorea</taxon>
        <taxon>Hymenostomatida</taxon>
        <taxon>Ophryoglenina</taxon>
        <taxon>Ichthyophthirius</taxon>
    </lineage>
</organism>
<evidence type="ECO:0000313" key="4">
    <source>
        <dbReference type="EMBL" id="EGR28106.1"/>
    </source>
</evidence>
<accession>G0R330</accession>
<dbReference type="SMART" id="SM00753">
    <property type="entry name" value="PAM"/>
    <property type="match status" value="1"/>
</dbReference>
<evidence type="ECO:0000256" key="2">
    <source>
        <dbReference type="SAM" id="MobiDB-lite"/>
    </source>
</evidence>
<dbReference type="SMART" id="SM00088">
    <property type="entry name" value="PINT"/>
    <property type="match status" value="1"/>
</dbReference>
<evidence type="ECO:0000256" key="1">
    <source>
        <dbReference type="SAM" id="Coils"/>
    </source>
</evidence>
<dbReference type="eggNOG" id="KOG1464">
    <property type="taxonomic scope" value="Eukaryota"/>
</dbReference>
<name>G0R330_ICHMU</name>
<dbReference type="RefSeq" id="XP_004027451.1">
    <property type="nucleotide sequence ID" value="XM_004027402.1"/>
</dbReference>
<dbReference type="SUPFAM" id="SSF46785">
    <property type="entry name" value="Winged helix' DNA-binding domain"/>
    <property type="match status" value="1"/>
</dbReference>
<evidence type="ECO:0000259" key="3">
    <source>
        <dbReference type="PROSITE" id="PS50250"/>
    </source>
</evidence>
<sequence length="456" mass="53749">MSDYNYDEDVDGYIEDDNGCEGMEEEDDFEIQLENDFYTADGKQEINQKNNNIKQEEKQTDPQGAILIFQGIIEREESKDIQQRKWTFKSLLQIIILSVKINQVQQLIQNISQILKNMEGVSKNDATEAITQIIETIMNLQENDTRQKIFEIILDYLKHKQMIQLWYNASLKLCKIFFESQDKNNLNLQKLLEEIKQSCRHPDGSDDFKKSEYLLEVYSLEIQILIQKKQITKLKDIYSRTKKHQSTISDPKIMGIIKETNGKMLMFEKNYHDAALELLESFKNYQEVGNPQAKVVLKYVVLASILSGSSINPFDNREAKVYKEDREIIAMQNLRYAYENKDINMFNKIINDRYSHIMDDEFMKQFTNQLKKVISLEKIIKIINPYERIKIKYIGKQLNIEENIVENYLQELILDNKIQGNINSVEGYYENALYKKNILDKTKEDAINKWINTIQV</sequence>
<feature type="coiled-coil region" evidence="1">
    <location>
        <begin position="104"/>
        <end position="143"/>
    </location>
</feature>
<dbReference type="Pfam" id="PF01399">
    <property type="entry name" value="PCI"/>
    <property type="match status" value="1"/>
</dbReference>
<dbReference type="OrthoDB" id="194139at2759"/>
<dbReference type="EMBL" id="GL984291">
    <property type="protein sequence ID" value="EGR28106.1"/>
    <property type="molecule type" value="Genomic_DNA"/>
</dbReference>
<dbReference type="InterPro" id="IPR036390">
    <property type="entry name" value="WH_DNA-bd_sf"/>
</dbReference>
<dbReference type="Gene3D" id="1.25.40.570">
    <property type="match status" value="1"/>
</dbReference>
<proteinExistence type="predicted"/>
<dbReference type="InterPro" id="IPR050871">
    <property type="entry name" value="26S_Proteasome/COP9_Components"/>
</dbReference>
<dbReference type="AlphaFoldDB" id="G0R330"/>
<dbReference type="Proteomes" id="UP000008983">
    <property type="component" value="Unassembled WGS sequence"/>
</dbReference>
<dbReference type="GeneID" id="14904202"/>
<protein>
    <recommendedName>
        <fullName evidence="3">PCI domain-containing protein</fullName>
    </recommendedName>
</protein>
<dbReference type="STRING" id="857967.G0R330"/>
<keyword evidence="1" id="KW-0175">Coiled coil</keyword>
<dbReference type="PANTHER" id="PTHR10678">
    <property type="entry name" value="26S PROTEASOME NON-ATPASE REGULATORY SUBUNIT 11/COP9 SIGNALOSOME COMPLEX SUBUNIT 2"/>
    <property type="match status" value="1"/>
</dbReference>
<feature type="region of interest" description="Disordered" evidence="2">
    <location>
        <begin position="1"/>
        <end position="21"/>
    </location>
</feature>
<evidence type="ECO:0000313" key="5">
    <source>
        <dbReference type="Proteomes" id="UP000008983"/>
    </source>
</evidence>
<reference evidence="4 5" key="1">
    <citation type="submission" date="2011-07" db="EMBL/GenBank/DDBJ databases">
        <authorList>
            <person name="Coyne R."/>
            <person name="Brami D."/>
            <person name="Johnson J."/>
            <person name="Hostetler J."/>
            <person name="Hannick L."/>
            <person name="Clark T."/>
            <person name="Cassidy-Hanley D."/>
            <person name="Inman J."/>
        </authorList>
    </citation>
    <scope>NUCLEOTIDE SEQUENCE [LARGE SCALE GENOMIC DNA]</scope>
    <source>
        <strain evidence="4 5">G5</strain>
    </source>
</reference>
<dbReference type="PROSITE" id="PS50250">
    <property type="entry name" value="PCI"/>
    <property type="match status" value="1"/>
</dbReference>
<gene>
    <name evidence="4" type="ORF">IMG5_182910</name>
</gene>
<dbReference type="InterPro" id="IPR000717">
    <property type="entry name" value="PCI_dom"/>
</dbReference>
<dbReference type="InParanoid" id="G0R330"/>
<dbReference type="OMA" id="WMLAYNE"/>
<feature type="domain" description="PCI" evidence="3">
    <location>
        <begin position="267"/>
        <end position="436"/>
    </location>
</feature>